<evidence type="ECO:0000259" key="1">
    <source>
        <dbReference type="Pfam" id="PF12937"/>
    </source>
</evidence>
<dbReference type="Gene3D" id="1.20.1280.50">
    <property type="match status" value="1"/>
</dbReference>
<feature type="domain" description="F-box" evidence="1">
    <location>
        <begin position="72"/>
        <end position="137"/>
    </location>
</feature>
<dbReference type="STRING" id="135208.A0A4Y9ZKT2"/>
<dbReference type="Proteomes" id="UP000298061">
    <property type="component" value="Unassembled WGS sequence"/>
</dbReference>
<name>A0A4Y9ZKT2_9AGAM</name>
<reference evidence="2 3" key="1">
    <citation type="submission" date="2019-02" db="EMBL/GenBank/DDBJ databases">
        <title>Genome sequencing of the rare red list fungi Hericium alpestre (H. flagellum).</title>
        <authorList>
            <person name="Buettner E."/>
            <person name="Kellner H."/>
        </authorList>
    </citation>
    <scope>NUCLEOTIDE SEQUENCE [LARGE SCALE GENOMIC DNA]</scope>
    <source>
        <strain evidence="2 3">DSM 108284</strain>
    </source>
</reference>
<organism evidence="2 3">
    <name type="scientific">Hericium alpestre</name>
    <dbReference type="NCBI Taxonomy" id="135208"/>
    <lineage>
        <taxon>Eukaryota</taxon>
        <taxon>Fungi</taxon>
        <taxon>Dikarya</taxon>
        <taxon>Basidiomycota</taxon>
        <taxon>Agaricomycotina</taxon>
        <taxon>Agaricomycetes</taxon>
        <taxon>Russulales</taxon>
        <taxon>Hericiaceae</taxon>
        <taxon>Hericium</taxon>
    </lineage>
</organism>
<evidence type="ECO:0000313" key="2">
    <source>
        <dbReference type="EMBL" id="TFY74218.1"/>
    </source>
</evidence>
<sequence length="607" mass="67836">MADTTEIEAQNFWVSCLHARLLEIDGVSGSDPYETVVELLPELKGIQHALALAQNALVLAHARVHSLTITGRLPSEVLLHVFTCLSECDPASSRIHEGTSIFYCKANDPHLGWIVATHVCRRWRYLALSTPRLWSNVGAPFALPWVNEMLVRSEQHPFTLSAHVGAEDDELYDLVLKALSPDHVWRMKGLHIAFEGQSSYMDKFWLRNVEPRTSQVVEALTHPAPALESLAFSHLALRTYDLRNIFGSNLPRLRRLCLHYCSGSLDVDLPGLENIVNFEITVNISAVSLTELQELPLLLKKMPRLENLVINDVNHSPHTTNGATFDPVPLPCLKSFYLKRANMWFHHDLIALLGKLRLPPKARREFELYDRKDLELNSIVWTMEQVVPPATAFGDAGDPAARLSPSAIELVCNVSNHAYDDPLFSFKARVDDDPPWSKPRFTMNWTSRQALNALSVLFGAFELHAVTRLVFSLCNFDEITCIELRDAFGRMPAVREIVMRGASIRPLLRLLANPGPASPEAEGGQDLQQVFFPDLTALSITEGNFAGAAADDEGTDMALSDLLLKFIQRRAAMNVPLHFLKIAGCEGAEPLLAQLRCHVKDVRSVDY</sequence>
<evidence type="ECO:0000313" key="3">
    <source>
        <dbReference type="Proteomes" id="UP000298061"/>
    </source>
</evidence>
<dbReference type="Pfam" id="PF12937">
    <property type="entry name" value="F-box-like"/>
    <property type="match status" value="1"/>
</dbReference>
<comment type="caution">
    <text evidence="2">The sequence shown here is derived from an EMBL/GenBank/DDBJ whole genome shotgun (WGS) entry which is preliminary data.</text>
</comment>
<dbReference type="InterPro" id="IPR001810">
    <property type="entry name" value="F-box_dom"/>
</dbReference>
<dbReference type="EMBL" id="SFCI01002219">
    <property type="protein sequence ID" value="TFY74218.1"/>
    <property type="molecule type" value="Genomic_DNA"/>
</dbReference>
<proteinExistence type="predicted"/>
<keyword evidence="3" id="KW-1185">Reference proteome</keyword>
<accession>A0A4Y9ZKT2</accession>
<gene>
    <name evidence="2" type="ORF">EWM64_g9794</name>
</gene>
<protein>
    <recommendedName>
        <fullName evidence="1">F-box domain-containing protein</fullName>
    </recommendedName>
</protein>
<dbReference type="SUPFAM" id="SSF52047">
    <property type="entry name" value="RNI-like"/>
    <property type="match status" value="1"/>
</dbReference>
<dbReference type="OrthoDB" id="3365698at2759"/>
<dbReference type="Gene3D" id="3.80.10.10">
    <property type="entry name" value="Ribonuclease Inhibitor"/>
    <property type="match status" value="1"/>
</dbReference>
<dbReference type="AlphaFoldDB" id="A0A4Y9ZKT2"/>
<dbReference type="InterPro" id="IPR032675">
    <property type="entry name" value="LRR_dom_sf"/>
</dbReference>